<dbReference type="KEGG" id="crw:CROST_042870"/>
<keyword evidence="2" id="KW-1185">Reference proteome</keyword>
<dbReference type="AlphaFoldDB" id="A0A1S8LPM7"/>
<organism evidence="1 2">
    <name type="scientific">Clostridium felsineum</name>
    <dbReference type="NCBI Taxonomy" id="36839"/>
    <lineage>
        <taxon>Bacteria</taxon>
        <taxon>Bacillati</taxon>
        <taxon>Bacillota</taxon>
        <taxon>Clostridia</taxon>
        <taxon>Eubacteriales</taxon>
        <taxon>Clostridiaceae</taxon>
        <taxon>Clostridium</taxon>
    </lineage>
</organism>
<gene>
    <name evidence="1" type="ORF">CROST_042870</name>
</gene>
<reference evidence="1 2" key="1">
    <citation type="submission" date="2022-04" db="EMBL/GenBank/DDBJ databases">
        <title>Genome sequence of C. roseum typestrain.</title>
        <authorList>
            <person name="Poehlein A."/>
            <person name="Schoch T."/>
            <person name="Duerre P."/>
            <person name="Daniel R."/>
        </authorList>
    </citation>
    <scope>NUCLEOTIDE SEQUENCE [LARGE SCALE GENOMIC DNA]</scope>
    <source>
        <strain evidence="1 2">DSM 7320</strain>
    </source>
</reference>
<dbReference type="Proteomes" id="UP000190951">
    <property type="component" value="Chromosome"/>
</dbReference>
<proteinExistence type="predicted"/>
<evidence type="ECO:0000313" key="2">
    <source>
        <dbReference type="Proteomes" id="UP000190951"/>
    </source>
</evidence>
<name>A0A1S8LPM7_9CLOT</name>
<evidence type="ECO:0000313" key="1">
    <source>
        <dbReference type="EMBL" id="URZ13521.1"/>
    </source>
</evidence>
<protein>
    <submittedName>
        <fullName evidence="1">Uncharacterized protein</fullName>
    </submittedName>
</protein>
<dbReference type="EMBL" id="CP096983">
    <property type="protein sequence ID" value="URZ13521.1"/>
    <property type="molecule type" value="Genomic_DNA"/>
</dbReference>
<dbReference type="RefSeq" id="WP_077850530.1">
    <property type="nucleotide sequence ID" value="NZ_CP096983.1"/>
</dbReference>
<dbReference type="STRING" id="84029.CROST_01600"/>
<sequence length="226" mass="25089">MLMVDTGAGLLEKLGKVGKAAEVEQNISKVSKLESFSNKVSVFAKDIPSIGDKLASFRKFLANKLRSVTMEIPSPQLVRDSMGNTYMVWAKNGGSSGGEIVKSEEVVNGFSKANPEKVINALSNYESKNWTFGNQEFMLDKSGMKHILERHQPEYWDGSVKSTQTFLDKDMSIDKITNTVSQVLKQNREKLIEKGTTGMYQVEGTVDGVDYIVGLNKGRVGQFYKK</sequence>
<accession>A0A1S8LPM7</accession>